<reference evidence="1 2" key="1">
    <citation type="submission" date="2020-06" db="EMBL/GenBank/DDBJ databases">
        <title>Genome mining for natural products.</title>
        <authorList>
            <person name="Zhang B."/>
            <person name="Shi J."/>
            <person name="Ge H."/>
        </authorList>
    </citation>
    <scope>NUCLEOTIDE SEQUENCE [LARGE SCALE GENOMIC DNA]</scope>
    <source>
        <strain evidence="1 2">NA02069</strain>
    </source>
</reference>
<evidence type="ECO:0000313" key="1">
    <source>
        <dbReference type="EMBL" id="QKZ24114.1"/>
    </source>
</evidence>
<evidence type="ECO:0000313" key="2">
    <source>
        <dbReference type="Proteomes" id="UP000509418"/>
    </source>
</evidence>
<gene>
    <name evidence="1" type="ORF">HUT05_46310</name>
</gene>
<dbReference type="AlphaFoldDB" id="A0A7H8TL86"/>
<organism evidence="1 2">
    <name type="scientific">Streptomyces chartreusis</name>
    <dbReference type="NCBI Taxonomy" id="1969"/>
    <lineage>
        <taxon>Bacteria</taxon>
        <taxon>Bacillati</taxon>
        <taxon>Actinomycetota</taxon>
        <taxon>Actinomycetes</taxon>
        <taxon>Kitasatosporales</taxon>
        <taxon>Streptomycetaceae</taxon>
        <taxon>Streptomyces</taxon>
    </lineage>
</organism>
<proteinExistence type="predicted"/>
<keyword evidence="2" id="KW-1185">Reference proteome</keyword>
<dbReference type="RefSeq" id="WP_163017203.1">
    <property type="nucleotide sequence ID" value="NZ_BMUS01000006.1"/>
</dbReference>
<accession>A0A7H8TL86</accession>
<dbReference type="GeneID" id="91332846"/>
<dbReference type="Proteomes" id="UP000509418">
    <property type="component" value="Chromosome"/>
</dbReference>
<name>A0A7H8TL86_STRCX</name>
<sequence length="55" mass="6117">MALFLFLLLVAVILGFIGVLAEGLLYLLFIGILVAIADILYVGMRIRRSGRRPVR</sequence>
<protein>
    <submittedName>
        <fullName evidence="1">Uncharacterized protein</fullName>
    </submittedName>
</protein>
<dbReference type="EMBL" id="CP056041">
    <property type="protein sequence ID" value="QKZ24114.1"/>
    <property type="molecule type" value="Genomic_DNA"/>
</dbReference>